<dbReference type="NCBIfam" id="TIGR00843">
    <property type="entry name" value="benE"/>
    <property type="match status" value="1"/>
</dbReference>
<dbReference type="PANTHER" id="PTHR30199">
    <property type="entry name" value="MFS FAMILY TRANSPORTER, PREDICTED SUBSTRATE BENZOATE"/>
    <property type="match status" value="1"/>
</dbReference>
<feature type="transmembrane region" description="Helical" evidence="1">
    <location>
        <begin position="382"/>
        <end position="415"/>
    </location>
</feature>
<keyword evidence="1" id="KW-0472">Membrane</keyword>
<proteinExistence type="predicted"/>
<feature type="transmembrane region" description="Helical" evidence="1">
    <location>
        <begin position="239"/>
        <end position="258"/>
    </location>
</feature>
<accession>A0A1H2PUR6</accession>
<organism evidence="2 3">
    <name type="scientific">Chitinasiproducens palmae</name>
    <dbReference type="NCBI Taxonomy" id="1770053"/>
    <lineage>
        <taxon>Bacteria</taxon>
        <taxon>Pseudomonadati</taxon>
        <taxon>Pseudomonadota</taxon>
        <taxon>Betaproteobacteria</taxon>
        <taxon>Burkholderiales</taxon>
        <taxon>Burkholderiaceae</taxon>
        <taxon>Chitinasiproducens</taxon>
    </lineage>
</organism>
<evidence type="ECO:0000313" key="3">
    <source>
        <dbReference type="Proteomes" id="UP000243719"/>
    </source>
</evidence>
<keyword evidence="1" id="KW-1133">Transmembrane helix</keyword>
<name>A0A1H2PUR6_9BURK</name>
<feature type="transmembrane region" description="Helical" evidence="1">
    <location>
        <begin position="39"/>
        <end position="64"/>
    </location>
</feature>
<protein>
    <submittedName>
        <fullName evidence="2">Benzoate membrane transport protein</fullName>
    </submittedName>
</protein>
<keyword evidence="1" id="KW-0812">Transmembrane</keyword>
<feature type="transmembrane region" description="Helical" evidence="1">
    <location>
        <begin position="279"/>
        <end position="307"/>
    </location>
</feature>
<keyword evidence="3" id="KW-1185">Reference proteome</keyword>
<feature type="transmembrane region" description="Helical" evidence="1">
    <location>
        <begin position="201"/>
        <end position="219"/>
    </location>
</feature>
<dbReference type="OrthoDB" id="9792424at2"/>
<dbReference type="Proteomes" id="UP000243719">
    <property type="component" value="Unassembled WGS sequence"/>
</dbReference>
<dbReference type="STRING" id="1770053.SAMN05216551_11445"/>
<dbReference type="GO" id="GO:0005886">
    <property type="term" value="C:plasma membrane"/>
    <property type="evidence" value="ECO:0007669"/>
    <property type="project" value="TreeGrafter"/>
</dbReference>
<dbReference type="GO" id="GO:0042925">
    <property type="term" value="F:benzoate transmembrane transporter activity"/>
    <property type="evidence" value="ECO:0007669"/>
    <property type="project" value="InterPro"/>
</dbReference>
<evidence type="ECO:0000256" key="1">
    <source>
        <dbReference type="SAM" id="Phobius"/>
    </source>
</evidence>
<gene>
    <name evidence="2" type="ORF">SAMN05216551_11445</name>
</gene>
<dbReference type="PANTHER" id="PTHR30199:SF0">
    <property type="entry name" value="INNER MEMBRANE PROTEIN YDCO"/>
    <property type="match status" value="1"/>
</dbReference>
<feature type="transmembrane region" description="Helical" evidence="1">
    <location>
        <begin position="153"/>
        <end position="171"/>
    </location>
</feature>
<dbReference type="InterPro" id="IPR004711">
    <property type="entry name" value="Benzoate_Transporter"/>
</dbReference>
<sequence length="420" mass="42993">MTAPPPPSPASPPATADTPVIVSAPPPGHRHARRFTDDFSLSALVAGVIAVLTGFTSSAVLMYQAGAAAHLSDLQIASWMAGLSLAIGVITIFLSLRWRMPIVIAWSTPGAALLISSLPGVPYAEAIGAYLISAALIVAIGLSGWTDALMRRIPAAITAALLAGILFRIAIAVFPVVSREPVTLLLMLASYLLAKRVQPRYAIVVALVVGVIAGAAAGHLDFSAVHPQLVSPVFTLPRFSVAATVSIGLPLFIVAMTSQNMPGLAVLRADHYKVRSSTLLGATGFASLLTAPFGAHGVTVAAISAAICTGPDAHEDPRRRYVAAVVAGVLYLLAALFASTIAALIAALPGALVLAVAALALLGSMGQGLADALRAPGEREAALLTFLITASGITVLSIGSAFWGVLVGVVAQAVLGWRRR</sequence>
<dbReference type="AlphaFoldDB" id="A0A1H2PUR6"/>
<reference evidence="3" key="1">
    <citation type="submission" date="2016-09" db="EMBL/GenBank/DDBJ databases">
        <authorList>
            <person name="Varghese N."/>
            <person name="Submissions S."/>
        </authorList>
    </citation>
    <scope>NUCLEOTIDE SEQUENCE [LARGE SCALE GENOMIC DNA]</scope>
    <source>
        <strain evidence="3">JS23</strain>
    </source>
</reference>
<dbReference type="EMBL" id="FNLO01000014">
    <property type="protein sequence ID" value="SDV50942.1"/>
    <property type="molecule type" value="Genomic_DNA"/>
</dbReference>
<evidence type="ECO:0000313" key="2">
    <source>
        <dbReference type="EMBL" id="SDV50942.1"/>
    </source>
</evidence>
<dbReference type="Pfam" id="PF03594">
    <property type="entry name" value="BenE"/>
    <property type="match status" value="1"/>
</dbReference>
<dbReference type="RefSeq" id="WP_091912281.1">
    <property type="nucleotide sequence ID" value="NZ_FNLO01000014.1"/>
</dbReference>
<feature type="transmembrane region" description="Helical" evidence="1">
    <location>
        <begin position="319"/>
        <end position="337"/>
    </location>
</feature>
<feature type="transmembrane region" description="Helical" evidence="1">
    <location>
        <begin position="344"/>
        <end position="362"/>
    </location>
</feature>
<feature type="transmembrane region" description="Helical" evidence="1">
    <location>
        <begin position="76"/>
        <end position="96"/>
    </location>
</feature>
<feature type="transmembrane region" description="Helical" evidence="1">
    <location>
        <begin position="127"/>
        <end position="146"/>
    </location>
</feature>